<proteinExistence type="predicted"/>
<dbReference type="Pfam" id="PF09485">
    <property type="entry name" value="CRISPR_Cse2"/>
    <property type="match status" value="1"/>
</dbReference>
<evidence type="ECO:0000256" key="1">
    <source>
        <dbReference type="SAM" id="MobiDB-lite"/>
    </source>
</evidence>
<dbReference type="AlphaFoldDB" id="A0A380TLV4"/>
<dbReference type="EMBL" id="UIDG01000638">
    <property type="protein sequence ID" value="SUS08721.1"/>
    <property type="molecule type" value="Genomic_DNA"/>
</dbReference>
<dbReference type="InterPro" id="IPR038287">
    <property type="entry name" value="Cse2_sf"/>
</dbReference>
<accession>A0A380TLV4</accession>
<dbReference type="Gene3D" id="1.10.520.40">
    <property type="entry name" value="CRISPR-associated protein Cse2"/>
    <property type="match status" value="1"/>
</dbReference>
<sequence length="192" mass="21410">MMPEPASEPAHGGPFQSLSPRDRMVGRLISSMRPEEKSGQPRIGRGNLAALRRMDHDAYDAPAFWRLLAQVTDGAMVYADDEPRWALIAHGMALMAPDHHANIEIGTALHNIDYAEGRLARLLGARGAQFRALVPRLCRHLASKKQPIDWFRFARLILSESRDEEAAEKDRRRIARAYYGAQSKAEAEATAA</sequence>
<gene>
    <name evidence="2" type="ORF">DF3PB_830007</name>
</gene>
<dbReference type="InterPro" id="IPR013382">
    <property type="entry name" value="CRISPR-assoc_prot_Cse2"/>
</dbReference>
<evidence type="ECO:0000313" key="2">
    <source>
        <dbReference type="EMBL" id="SUS08721.1"/>
    </source>
</evidence>
<name>A0A380TLV4_9ZZZZ</name>
<organism evidence="2">
    <name type="scientific">metagenome</name>
    <dbReference type="NCBI Taxonomy" id="256318"/>
    <lineage>
        <taxon>unclassified sequences</taxon>
        <taxon>metagenomes</taxon>
    </lineage>
</organism>
<reference evidence="2" key="1">
    <citation type="submission" date="2018-07" db="EMBL/GenBank/DDBJ databases">
        <authorList>
            <person name="Quirk P.G."/>
            <person name="Krulwich T.A."/>
        </authorList>
    </citation>
    <scope>NUCLEOTIDE SEQUENCE</scope>
</reference>
<protein>
    <submittedName>
        <fullName evidence="2">CRISPR-associated protein Cse2</fullName>
    </submittedName>
</protein>
<feature type="region of interest" description="Disordered" evidence="1">
    <location>
        <begin position="1"/>
        <end position="20"/>
    </location>
</feature>
<dbReference type="NCBIfam" id="TIGR02548">
    <property type="entry name" value="casB_cse2"/>
    <property type="match status" value="1"/>
</dbReference>